<keyword evidence="2" id="KW-1185">Reference proteome</keyword>
<organism evidence="1 2">
    <name type="scientific">Naganishia friedmannii</name>
    <dbReference type="NCBI Taxonomy" id="89922"/>
    <lineage>
        <taxon>Eukaryota</taxon>
        <taxon>Fungi</taxon>
        <taxon>Dikarya</taxon>
        <taxon>Basidiomycota</taxon>
        <taxon>Agaricomycotina</taxon>
        <taxon>Tremellomycetes</taxon>
        <taxon>Filobasidiales</taxon>
        <taxon>Filobasidiaceae</taxon>
        <taxon>Naganishia</taxon>
    </lineage>
</organism>
<reference evidence="1" key="1">
    <citation type="submission" date="2023-04" db="EMBL/GenBank/DDBJ databases">
        <title>Draft Genome sequencing of Naganishia species isolated from polar environments using Oxford Nanopore Technology.</title>
        <authorList>
            <person name="Leo P."/>
            <person name="Venkateswaran K."/>
        </authorList>
    </citation>
    <scope>NUCLEOTIDE SEQUENCE</scope>
    <source>
        <strain evidence="1">MNA-CCFEE 5423</strain>
    </source>
</reference>
<gene>
    <name evidence="1" type="ORF">QFC21_001553</name>
</gene>
<dbReference type="Proteomes" id="UP001227268">
    <property type="component" value="Unassembled WGS sequence"/>
</dbReference>
<evidence type="ECO:0000313" key="1">
    <source>
        <dbReference type="EMBL" id="KAJ9106407.1"/>
    </source>
</evidence>
<name>A0ACC2W5N4_9TREE</name>
<proteinExistence type="predicted"/>
<evidence type="ECO:0000313" key="2">
    <source>
        <dbReference type="Proteomes" id="UP001227268"/>
    </source>
</evidence>
<protein>
    <submittedName>
        <fullName evidence="1">Uncharacterized protein</fullName>
    </submittedName>
</protein>
<sequence>MDYYSLIIPPTRTAKRSFTSSSNDGDIDTSQAASSSSPIRTFKKRKLAKYEKTETEKDVDEDVQLMGSEIEEASTPDEDGQSITNEIPDSARIDRLVSSMDTDHAQMLSVSSPLRLPVHLSKIEAETQTFNLRGRTAAAVALSLTFDSFSLVRSGIPMMASHPGQEEASLQSLESSDDTLVGGTFDDGNSTISGAAPIECLEVPGTTFASRPYIYQTPTRQGVVATTANLQALSGISPPSPSQFPVAGQGGSFHQVVPQVRNVGSTMLLGLGSPSFDNPTSSVGIAIDVSPTAQRQRPLLHRNHRVNRPESLNSWTTRRQLENDENQPIASDAELSWDFERVAVDVASPLAMRHELQYAESIAHLQRSPRNLTTGRSLHHELPFSSSSSLDASPTRAHSLRADFSNYNMRNVSQSRGNSNVERYERPRSIRTEGPSMANRIFGAWPTLQDITVRGGSYRSPVSRTNSMETPFSASYRNNSGSESHAYGYTTSTGCGVKDEDRPDIIMESSSPVGSPSVLPCGDTLIQNMTGCQLDDEMDPSEVLHEVEDVRSEEYRGFVSRSEEGRPGTSFMFQPYATPLRHDADCASI</sequence>
<comment type="caution">
    <text evidence="1">The sequence shown here is derived from an EMBL/GenBank/DDBJ whole genome shotgun (WGS) entry which is preliminary data.</text>
</comment>
<accession>A0ACC2W5N4</accession>
<dbReference type="EMBL" id="JASBWT010000003">
    <property type="protein sequence ID" value="KAJ9106407.1"/>
    <property type="molecule type" value="Genomic_DNA"/>
</dbReference>